<organism evidence="1">
    <name type="scientific">Spodoptera frugiperda</name>
    <name type="common">Fall armyworm</name>
    <dbReference type="NCBI Taxonomy" id="7108"/>
    <lineage>
        <taxon>Eukaryota</taxon>
        <taxon>Metazoa</taxon>
        <taxon>Ecdysozoa</taxon>
        <taxon>Arthropoda</taxon>
        <taxon>Hexapoda</taxon>
        <taxon>Insecta</taxon>
        <taxon>Pterygota</taxon>
        <taxon>Neoptera</taxon>
        <taxon>Endopterygota</taxon>
        <taxon>Lepidoptera</taxon>
        <taxon>Glossata</taxon>
        <taxon>Ditrysia</taxon>
        <taxon>Noctuoidea</taxon>
        <taxon>Noctuidae</taxon>
        <taxon>Amphipyrinae</taxon>
        <taxon>Spodoptera</taxon>
    </lineage>
</organism>
<evidence type="ECO:0000313" key="1">
    <source>
        <dbReference type="EMBL" id="SOQ43581.1"/>
    </source>
</evidence>
<protein>
    <submittedName>
        <fullName evidence="1">SFRICE_011175</fullName>
    </submittedName>
</protein>
<dbReference type="EMBL" id="ODYU01004081">
    <property type="protein sequence ID" value="SOQ43581.1"/>
    <property type="molecule type" value="Genomic_DNA"/>
</dbReference>
<proteinExistence type="predicted"/>
<gene>
    <name evidence="1" type="ORF">SFRICE_011175</name>
</gene>
<accession>A0A2H1VRU9</accession>
<sequence length="143" mass="15648">MSSTALGEARGSATTVRFSLNFLPRTAKLWNELSSVVFPNRYDLQARPSTIRPPQMGPRNKQILSNLTTTLVDLDCNDNFRLDGWHGGWATVSRVRFNNSLSSPQIVVPGLGVIQHLIQKTGNAPVTPLVLRAALIVTSSSYS</sequence>
<reference evidence="1" key="1">
    <citation type="submission" date="2016-07" db="EMBL/GenBank/DDBJ databases">
        <authorList>
            <person name="Bretaudeau A."/>
        </authorList>
    </citation>
    <scope>NUCLEOTIDE SEQUENCE</scope>
    <source>
        <strain evidence="1">Rice</strain>
        <tissue evidence="1">Whole body</tissue>
    </source>
</reference>
<name>A0A2H1VRU9_SPOFR</name>
<dbReference type="AlphaFoldDB" id="A0A2H1VRU9"/>